<feature type="compositionally biased region" description="Low complexity" evidence="1">
    <location>
        <begin position="615"/>
        <end position="627"/>
    </location>
</feature>
<accession>A0AAD4F8E5</accession>
<evidence type="ECO:0000256" key="1">
    <source>
        <dbReference type="SAM" id="MobiDB-lite"/>
    </source>
</evidence>
<feature type="region of interest" description="Disordered" evidence="1">
    <location>
        <begin position="1"/>
        <end position="26"/>
    </location>
</feature>
<reference evidence="2" key="1">
    <citation type="submission" date="2023-02" db="EMBL/GenBank/DDBJ databases">
        <authorList>
            <person name="Palmer J.M."/>
        </authorList>
    </citation>
    <scope>NUCLEOTIDE SEQUENCE</scope>
    <source>
        <strain evidence="2">FW57</strain>
    </source>
</reference>
<feature type="region of interest" description="Disordered" evidence="1">
    <location>
        <begin position="236"/>
        <end position="271"/>
    </location>
</feature>
<evidence type="ECO:0000313" key="2">
    <source>
        <dbReference type="EMBL" id="KAG7292613.1"/>
    </source>
</evidence>
<dbReference type="PANTHER" id="PTHR36847:SF1">
    <property type="entry name" value="AMIDOLIGASE ENZYME"/>
    <property type="match status" value="1"/>
</dbReference>
<feature type="region of interest" description="Disordered" evidence="1">
    <location>
        <begin position="592"/>
        <end position="654"/>
    </location>
</feature>
<comment type="caution">
    <text evidence="2">The sequence shown here is derived from an EMBL/GenBank/DDBJ whole genome shotgun (WGS) entry which is preliminary data.</text>
</comment>
<dbReference type="Proteomes" id="UP001197093">
    <property type="component" value="Unassembled WGS sequence"/>
</dbReference>
<proteinExistence type="predicted"/>
<evidence type="ECO:0008006" key="4">
    <source>
        <dbReference type="Google" id="ProtNLM"/>
    </source>
</evidence>
<dbReference type="EMBL" id="JAHCVI010000001">
    <property type="protein sequence ID" value="KAG7292613.1"/>
    <property type="molecule type" value="Genomic_DNA"/>
</dbReference>
<evidence type="ECO:0000313" key="3">
    <source>
        <dbReference type="Proteomes" id="UP001197093"/>
    </source>
</evidence>
<protein>
    <recommendedName>
        <fullName evidence="4">Amidoligase enzyme</fullName>
    </recommendedName>
</protein>
<keyword evidence="3" id="KW-1185">Reference proteome</keyword>
<dbReference type="AlphaFoldDB" id="A0AAD4F8E5"/>
<organism evidence="2 3">
    <name type="scientific">Staphylotrichum longicolle</name>
    <dbReference type="NCBI Taxonomy" id="669026"/>
    <lineage>
        <taxon>Eukaryota</taxon>
        <taxon>Fungi</taxon>
        <taxon>Dikarya</taxon>
        <taxon>Ascomycota</taxon>
        <taxon>Pezizomycotina</taxon>
        <taxon>Sordariomycetes</taxon>
        <taxon>Sordariomycetidae</taxon>
        <taxon>Sordariales</taxon>
        <taxon>Chaetomiaceae</taxon>
        <taxon>Staphylotrichum</taxon>
    </lineage>
</organism>
<name>A0AAD4F8E5_9PEZI</name>
<feature type="compositionally biased region" description="Basic and acidic residues" evidence="1">
    <location>
        <begin position="248"/>
        <end position="259"/>
    </location>
</feature>
<gene>
    <name evidence="2" type="ORF">NEMBOFW57_002648</name>
</gene>
<sequence>MIKPDPTAARAAKNTPAPQKQATNRQHGELSFGIELEFLFYFKVPELLALHNDPSVTSDPDELTLSDADEARLPPALTLPPELAYTATSNDDAIDSRDTPRAWARDLLRAAIESVPGARMEGRPFPSASTATTTTASRVDDASHLGMYVVRDHDESHSGWAVKTDASVYDPEVEVRGYGVLGFEITSPALWDRPESHRHVHQVVRELTRRFRLRVGVRTGFHCHVGAGLEEEEEEEEEEVVVVAGKGKGKEKEKGKRGNETPPPPVHFWTGGSVVSELRGRKHELGVLRRAAALMWAADGFISHAHPPERGVNMYSLPIRHCSRLAHGVELRYVVNDEGNITTDEMPLEDAEYRPPIAAADLLPEQGLPSHGFPRVDSERLFPAQRNRELDAEARARYDVMTLRPQLEPYDSLVNRTVRRGVAHILACRSRTEIAQLLHHPTAMYYDRLNYNLKQYLGPQYNANSDSTGTVEFREAAGTMSPEWVSAWSNICLGFFRFAREASDAQFWTVIEKLAKAEAAAQARTPKKHTYDMISLLFDMGLFAEALFLERNLRQDPVRFWYPNRISVRPPSEDGGHDGEYEYSAEGWGASVDNGEASGINRDNRWNTGHDHRPSNGPSLPSAASSPFLDHPTPEDWTTGLWRPPHAPRRQARG</sequence>
<feature type="compositionally biased region" description="Basic and acidic residues" evidence="1">
    <location>
        <begin position="602"/>
        <end position="614"/>
    </location>
</feature>
<feature type="compositionally biased region" description="Polar residues" evidence="1">
    <location>
        <begin position="16"/>
        <end position="25"/>
    </location>
</feature>
<dbReference type="PANTHER" id="PTHR36847">
    <property type="entry name" value="AMIDOLIGASE ENZYME"/>
    <property type="match status" value="1"/>
</dbReference>